<feature type="transmembrane region" description="Helical" evidence="1">
    <location>
        <begin position="51"/>
        <end position="68"/>
    </location>
</feature>
<name>A0A1G9N7K9_9BACI</name>
<keyword evidence="3" id="KW-1185">Reference proteome</keyword>
<evidence type="ECO:0000256" key="1">
    <source>
        <dbReference type="SAM" id="Phobius"/>
    </source>
</evidence>
<dbReference type="AlphaFoldDB" id="A0A1G9N7K9"/>
<dbReference type="STRING" id="482461.SAMN05216244_0863"/>
<protein>
    <submittedName>
        <fullName evidence="2">Uncharacterized protein</fullName>
    </submittedName>
</protein>
<keyword evidence="1" id="KW-0472">Membrane</keyword>
<keyword evidence="1" id="KW-1133">Transmembrane helix</keyword>
<dbReference type="RefSeq" id="WP_074597606.1">
    <property type="nucleotide sequence ID" value="NZ_FNHF01000001.1"/>
</dbReference>
<feature type="transmembrane region" description="Helical" evidence="1">
    <location>
        <begin position="18"/>
        <end position="39"/>
    </location>
</feature>
<organism evidence="2 3">
    <name type="scientific">Sediminibacillus halophilus</name>
    <dbReference type="NCBI Taxonomy" id="482461"/>
    <lineage>
        <taxon>Bacteria</taxon>
        <taxon>Bacillati</taxon>
        <taxon>Bacillota</taxon>
        <taxon>Bacilli</taxon>
        <taxon>Bacillales</taxon>
        <taxon>Bacillaceae</taxon>
        <taxon>Sediminibacillus</taxon>
    </lineage>
</organism>
<reference evidence="3" key="1">
    <citation type="submission" date="2016-10" db="EMBL/GenBank/DDBJ databases">
        <authorList>
            <person name="Varghese N."/>
            <person name="Submissions S."/>
        </authorList>
    </citation>
    <scope>NUCLEOTIDE SEQUENCE [LARGE SCALE GENOMIC DNA]</scope>
    <source>
        <strain evidence="3">CGMCC 1.6199</strain>
    </source>
</reference>
<gene>
    <name evidence="2" type="ORF">SAMN05216244_0863</name>
</gene>
<evidence type="ECO:0000313" key="3">
    <source>
        <dbReference type="Proteomes" id="UP000182347"/>
    </source>
</evidence>
<sequence>MTYIIETMKFPVDNFLGMLLYVVLFMAGAALLIGIPLHFIPYQVPYPVKNAAIGTAVFIGIFIWWLLIF</sequence>
<dbReference type="OrthoDB" id="2974610at2"/>
<evidence type="ECO:0000313" key="2">
    <source>
        <dbReference type="EMBL" id="SDL81835.1"/>
    </source>
</evidence>
<keyword evidence="1" id="KW-0812">Transmembrane</keyword>
<dbReference type="Proteomes" id="UP000182347">
    <property type="component" value="Unassembled WGS sequence"/>
</dbReference>
<accession>A0A1G9N7K9</accession>
<proteinExistence type="predicted"/>
<dbReference type="EMBL" id="FNHF01000001">
    <property type="protein sequence ID" value="SDL81835.1"/>
    <property type="molecule type" value="Genomic_DNA"/>
</dbReference>